<dbReference type="InterPro" id="IPR000160">
    <property type="entry name" value="GGDEF_dom"/>
</dbReference>
<dbReference type="InterPro" id="IPR000595">
    <property type="entry name" value="cNMP-bd_dom"/>
</dbReference>
<dbReference type="Gene3D" id="3.30.70.270">
    <property type="match status" value="1"/>
</dbReference>
<dbReference type="GO" id="GO:1902201">
    <property type="term" value="P:negative regulation of bacterial-type flagellum-dependent cell motility"/>
    <property type="evidence" value="ECO:0007669"/>
    <property type="project" value="TreeGrafter"/>
</dbReference>
<dbReference type="SUPFAM" id="SSF51206">
    <property type="entry name" value="cAMP-binding domain-like"/>
    <property type="match status" value="1"/>
</dbReference>
<dbReference type="KEGG" id="gbn:GEOBRER4_07970"/>
<dbReference type="CDD" id="cd01949">
    <property type="entry name" value="GGDEF"/>
    <property type="match status" value="1"/>
</dbReference>
<evidence type="ECO:0000259" key="2">
    <source>
        <dbReference type="PROSITE" id="PS50042"/>
    </source>
</evidence>
<dbReference type="Pfam" id="PF00027">
    <property type="entry name" value="cNMP_binding"/>
    <property type="match status" value="1"/>
</dbReference>
<dbReference type="SUPFAM" id="SSF55073">
    <property type="entry name" value="Nucleotide cyclase"/>
    <property type="match status" value="1"/>
</dbReference>
<dbReference type="CDD" id="cd00038">
    <property type="entry name" value="CAP_ED"/>
    <property type="match status" value="1"/>
</dbReference>
<evidence type="ECO:0000259" key="3">
    <source>
        <dbReference type="PROSITE" id="PS50887"/>
    </source>
</evidence>
<dbReference type="NCBIfam" id="TIGR00254">
    <property type="entry name" value="GGDEF"/>
    <property type="match status" value="1"/>
</dbReference>
<dbReference type="InterPro" id="IPR029787">
    <property type="entry name" value="Nucleotide_cyclase"/>
</dbReference>
<sequence length="318" mass="35041">MFDRTKELLDIPLEKIALFRHVAPESLQGIIDCCGIRTLERQETLLFPEQVNRELYVLLSGRLRIHLQDPQSEPIAYLAPGEVAGELSVIDGYPTSAYVIADEDSRVLVMEQELVWSLATVSHAAAYNLLTMLSGRLRNANRCIGEKMLQEHAYHSYGTVDALTGMHNRYWLDEALTRMVHRASRSRAPLCVLMLDIDNFKEFNDAHGHLSGDRAIHTVAQTVLESLRPTVMAARYGGDEFLVAIPDVAVETALEIADRLRQKVAATEIPHLAAPLPPLTVSIGVTGIVPGQSAEEVIAAADAALYRAKLLGRNTVSS</sequence>
<accession>A0A6S6LVM3</accession>
<dbReference type="GO" id="GO:0043709">
    <property type="term" value="P:cell adhesion involved in single-species biofilm formation"/>
    <property type="evidence" value="ECO:0007669"/>
    <property type="project" value="TreeGrafter"/>
</dbReference>
<dbReference type="FunFam" id="3.30.70.270:FF:000001">
    <property type="entry name" value="Diguanylate cyclase domain protein"/>
    <property type="match status" value="1"/>
</dbReference>
<evidence type="ECO:0000256" key="1">
    <source>
        <dbReference type="ARBA" id="ARBA00012528"/>
    </source>
</evidence>
<organism evidence="4 5">
    <name type="scientific">Citrifermentans bremense</name>
    <dbReference type="NCBI Taxonomy" id="60035"/>
    <lineage>
        <taxon>Bacteria</taxon>
        <taxon>Pseudomonadati</taxon>
        <taxon>Thermodesulfobacteriota</taxon>
        <taxon>Desulfuromonadia</taxon>
        <taxon>Geobacterales</taxon>
        <taxon>Geobacteraceae</taxon>
        <taxon>Citrifermentans</taxon>
    </lineage>
</organism>
<feature type="domain" description="Cyclic nucleotide-binding" evidence="2">
    <location>
        <begin position="18"/>
        <end position="113"/>
    </location>
</feature>
<feature type="domain" description="GGDEF" evidence="3">
    <location>
        <begin position="188"/>
        <end position="318"/>
    </location>
</feature>
<dbReference type="Pfam" id="PF00990">
    <property type="entry name" value="GGDEF"/>
    <property type="match status" value="1"/>
</dbReference>
<dbReference type="InterPro" id="IPR050469">
    <property type="entry name" value="Diguanylate_Cyclase"/>
</dbReference>
<dbReference type="PROSITE" id="PS50042">
    <property type="entry name" value="CNMP_BINDING_3"/>
    <property type="match status" value="1"/>
</dbReference>
<keyword evidence="5" id="KW-1185">Reference proteome</keyword>
<dbReference type="GO" id="GO:0005886">
    <property type="term" value="C:plasma membrane"/>
    <property type="evidence" value="ECO:0007669"/>
    <property type="project" value="TreeGrafter"/>
</dbReference>
<evidence type="ECO:0000313" key="5">
    <source>
        <dbReference type="Proteomes" id="UP000515472"/>
    </source>
</evidence>
<dbReference type="Proteomes" id="UP000515472">
    <property type="component" value="Chromosome"/>
</dbReference>
<dbReference type="AlphaFoldDB" id="A0A6S6LVM3"/>
<dbReference type="Gene3D" id="2.60.120.10">
    <property type="entry name" value="Jelly Rolls"/>
    <property type="match status" value="1"/>
</dbReference>
<protein>
    <recommendedName>
        <fullName evidence="1">diguanylate cyclase</fullName>
        <ecNumber evidence="1">2.7.7.65</ecNumber>
    </recommendedName>
</protein>
<dbReference type="InterPro" id="IPR043128">
    <property type="entry name" value="Rev_trsase/Diguanyl_cyclase"/>
</dbReference>
<gene>
    <name evidence="4" type="ORF">GEOBRER4_n0827</name>
</gene>
<dbReference type="PANTHER" id="PTHR45138:SF24">
    <property type="entry name" value="DIGUANYLATE CYCLASE DGCC-RELATED"/>
    <property type="match status" value="1"/>
</dbReference>
<dbReference type="PANTHER" id="PTHR45138">
    <property type="entry name" value="REGULATORY COMPONENTS OF SENSORY TRANSDUCTION SYSTEM"/>
    <property type="match status" value="1"/>
</dbReference>
<dbReference type="SMART" id="SM00100">
    <property type="entry name" value="cNMP"/>
    <property type="match status" value="1"/>
</dbReference>
<dbReference type="PROSITE" id="PS50887">
    <property type="entry name" value="GGDEF"/>
    <property type="match status" value="1"/>
</dbReference>
<dbReference type="EMBL" id="AP023213">
    <property type="protein sequence ID" value="BCG46047.1"/>
    <property type="molecule type" value="Genomic_DNA"/>
</dbReference>
<proteinExistence type="predicted"/>
<dbReference type="InterPro" id="IPR018490">
    <property type="entry name" value="cNMP-bd_dom_sf"/>
</dbReference>
<dbReference type="GO" id="GO:0052621">
    <property type="term" value="F:diguanylate cyclase activity"/>
    <property type="evidence" value="ECO:0007669"/>
    <property type="project" value="UniProtKB-EC"/>
</dbReference>
<dbReference type="SMART" id="SM00267">
    <property type="entry name" value="GGDEF"/>
    <property type="match status" value="1"/>
</dbReference>
<dbReference type="InterPro" id="IPR014710">
    <property type="entry name" value="RmlC-like_jellyroll"/>
</dbReference>
<dbReference type="RefSeq" id="WP_185244333.1">
    <property type="nucleotide sequence ID" value="NZ_AP023213.1"/>
</dbReference>
<evidence type="ECO:0000313" key="4">
    <source>
        <dbReference type="EMBL" id="BCG46047.1"/>
    </source>
</evidence>
<name>A0A6S6LVM3_9BACT</name>
<dbReference type="EC" id="2.7.7.65" evidence="1"/>
<reference evidence="4 5" key="1">
    <citation type="submission" date="2020-06" db="EMBL/GenBank/DDBJ databases">
        <title>Interaction of electrochemicaly active bacteria, Geobacter bremensis R4 on different carbon anode.</title>
        <authorList>
            <person name="Meng L."/>
            <person name="Yoshida N."/>
        </authorList>
    </citation>
    <scope>NUCLEOTIDE SEQUENCE [LARGE SCALE GENOMIC DNA]</scope>
    <source>
        <strain evidence="4 5">R4</strain>
    </source>
</reference>